<dbReference type="InterPro" id="IPR019442">
    <property type="entry name" value="THADA/TRM732_DUF2428"/>
</dbReference>
<dbReference type="Proteomes" id="UP001652626">
    <property type="component" value="Chromosome 15"/>
</dbReference>
<dbReference type="InterPro" id="IPR051954">
    <property type="entry name" value="tRNA_methyltransferase_THADA"/>
</dbReference>
<dbReference type="Pfam" id="PF25151">
    <property type="entry name" value="TPR_Trm732_C"/>
    <property type="match status" value="1"/>
</dbReference>
<protein>
    <recommendedName>
        <fullName evidence="3">tRNA (32-2'-O)-methyltransferase regulator THADA</fullName>
    </recommendedName>
</protein>
<evidence type="ECO:0000313" key="8">
    <source>
        <dbReference type="RefSeq" id="XP_064073267.1"/>
    </source>
</evidence>
<reference evidence="8" key="1">
    <citation type="submission" date="2025-08" db="UniProtKB">
        <authorList>
            <consortium name="RefSeq"/>
        </authorList>
    </citation>
    <scope>IDENTIFICATION</scope>
    <source>
        <tissue evidence="8">Whole body</tissue>
    </source>
</reference>
<dbReference type="SUPFAM" id="SSF48371">
    <property type="entry name" value="ARM repeat"/>
    <property type="match status" value="2"/>
</dbReference>
<name>A0ABM4APP3_VANTA</name>
<dbReference type="Pfam" id="PF10350">
    <property type="entry name" value="DUF2428"/>
    <property type="match status" value="1"/>
</dbReference>
<dbReference type="RefSeq" id="XP_064073267.1">
    <property type="nucleotide sequence ID" value="XM_064217197.1"/>
</dbReference>
<keyword evidence="7" id="KW-1185">Reference proteome</keyword>
<dbReference type="PANTHER" id="PTHR14387:SF7">
    <property type="entry name" value="THYROID ADENOMA-ASSOCIATED PROTEIN"/>
    <property type="match status" value="1"/>
</dbReference>
<evidence type="ECO:0000259" key="4">
    <source>
        <dbReference type="Pfam" id="PF10350"/>
    </source>
</evidence>
<feature type="domain" description="tRNA (32-2'-O)-methyltransferase regulator THADA-like TPR repeats region" evidence="5">
    <location>
        <begin position="469"/>
        <end position="682"/>
    </location>
</feature>
<evidence type="ECO:0000256" key="1">
    <source>
        <dbReference type="ARBA" id="ARBA00010409"/>
    </source>
</evidence>
<sequence length="1749" mass="195897">MNSNNLRIRSSDIKTRNTTCFDPVVISDCYKKILNKNEIFAGFLEAKSENQISIIKQILFRIKDNCTHDTVHFLVIVYLEADIKHPAKCMISRYVTKNDFIQKEFTELLTKELDNLINKPCTDYNSFVHVITKVTSCIENFHSGAAAVQNLEIKLAEYFKNCLYCCISTLSDDSKALAPTEKNEIFTLVHSTLRLLLHIIQKIREENTSNLIALFGDIRISLKYLICDEDAPMDTKSVCGLLYVSTHVLENNSDSWIDILESGHNDDNFKDILSDESAKLCIYSALVTVIPTNKLKVELPTGEPAIIKITKKILEIGERRSWDAAVSLGVSRALAAASAGAGAALLALAVPWLCGALEAGADAVQHAAALALRRLVRRADLQRRDGNEEVLDALVAQLGALDRERRSFYVGVCALGAELGAERALRAGAGVRAALLAALRAQPVQAAATTALETLLQKHIQSASTDVIFEQWIEPILSHVNDDAVDSSVLNILENLLVLALKLNSDLMDHILPRIQSSRAQTRNLLVGVSALRRAGGLQRVGGVQEDTEGCWKGVLSYELLEQAAVDCSEQNRILCISLIVESPKSTEIFTKDELDLVLWFLKFNINAQQPHFRQLMLSILKRFIKRLESSYGALIRENDPTEADNKSQYYLTFIDRLEELCYDSLLQGANYSRRYVALQLLVWTAGLTMRGYVRRWQYHQIETLLYHLGDSYENNKALALELLCQCPVDMIKSKKYSTSLELKDILAEASSVKPTDCVTAVYKLKLLRSVLPENILPGTDSNIPNNVKLSLLTTLLDELEGQLGECERSLVLGARRAPMYGVLHCIALGVQVVSPYGVQERWVRSVRRVLSACVRVCASVRAVLTCAAPEGHLPTAGHMGHIPLEDGHEVTAQMVLLCAWRSIKEVSLILSTLVTQALTHDEFKPAALRSTLVRQVGEMFTTLLTETKHRGAFEQVYVGFTRMLTSLWRSRNPEFNSLPKLWLEELLSSIESGDPDRRLCSTRRSAGLPFMIQALVITELQVHGSPGGFEACTGRLLRLAGAGADDAAAARTRCHALNVLRALLRDRGVTERGAPCAADALLLALQGFERRTWLERNSATLLFSALMVRIFGVQRNKDSENLCVRNRMTGRIFFLKYPKLYDFMLEKLKEVHDDNEERLLRPSLYPILLLLARLYPSSLEGTVSNLKLAAFAPLVRACARGAALATRRAAARAAPAALGAARYIPHIEEMYGLLSDMKIKRNYCHGILLQLIKLLEAKPDKLAIDKSKTRLLQLVEQSSWILRQSVGGLACYPIADEYIKMINILIWRFDGLIEEDFINKIQITLNNLIFKGTGSKNEINPGRELCLANAAYLRLIILHRYEKNNDIRQFVYKCLAHECYEVTLSALNYLLILHGVFEVENSLQEHLREICSGLEMFESDSTYTGSLCRILKSSKYLECTQKCLKLLTLKRDTAKIIIQTKMDRDDDISDDFVVDKLLYYIDNEHENLMHFYLGNLCNFLCAKMAAGDVNESKLVKAMNVIFSCSLPHNNDETRTVVVEFLENSLKMFPLLDIHLKSLSEEEQFSVLTAWWGCAVAALHDDEEALRARAAAALALPARAPGAPLPARAPGAPLPARAPGAPLAARAALRACADVRRLAALALLDWKAEVCASDALDEQTRVFDQNERYNIYLEETFWARDCARRIKEICDEKNLCEYIYDLIHVKNYRETFENLCGDNLIMFEKSIRGYEGEINPKVKIFADTLKTTQ</sequence>
<gene>
    <name evidence="8" type="primary">LOC113396532</name>
</gene>
<dbReference type="PANTHER" id="PTHR14387">
    <property type="entry name" value="THADA/DEATH RECEPTOR INTERACTING PROTEIN"/>
    <property type="match status" value="1"/>
</dbReference>
<evidence type="ECO:0000259" key="5">
    <source>
        <dbReference type="Pfam" id="PF25150"/>
    </source>
</evidence>
<evidence type="ECO:0000313" key="7">
    <source>
        <dbReference type="Proteomes" id="UP001652626"/>
    </source>
</evidence>
<comment type="similarity">
    <text evidence="1">Belongs to the THADA family.</text>
</comment>
<dbReference type="InterPro" id="IPR056843">
    <property type="entry name" value="THADA-like_TPR"/>
</dbReference>
<evidence type="ECO:0000256" key="2">
    <source>
        <dbReference type="ARBA" id="ARBA00022694"/>
    </source>
</evidence>
<evidence type="ECO:0000256" key="3">
    <source>
        <dbReference type="ARBA" id="ARBA00035698"/>
    </source>
</evidence>
<proteinExistence type="inferred from homology"/>
<evidence type="ECO:0000259" key="6">
    <source>
        <dbReference type="Pfam" id="PF25151"/>
    </source>
</evidence>
<dbReference type="InterPro" id="IPR056842">
    <property type="entry name" value="THADA-like_TPR_C"/>
</dbReference>
<organism evidence="7 8">
    <name type="scientific">Vanessa tameamea</name>
    <name type="common">Kamehameha butterfly</name>
    <dbReference type="NCBI Taxonomy" id="334116"/>
    <lineage>
        <taxon>Eukaryota</taxon>
        <taxon>Metazoa</taxon>
        <taxon>Ecdysozoa</taxon>
        <taxon>Arthropoda</taxon>
        <taxon>Hexapoda</taxon>
        <taxon>Insecta</taxon>
        <taxon>Pterygota</taxon>
        <taxon>Neoptera</taxon>
        <taxon>Endopterygota</taxon>
        <taxon>Lepidoptera</taxon>
        <taxon>Glossata</taxon>
        <taxon>Ditrysia</taxon>
        <taxon>Papilionoidea</taxon>
        <taxon>Nymphalidae</taxon>
        <taxon>Nymphalinae</taxon>
        <taxon>Vanessa</taxon>
    </lineage>
</organism>
<feature type="domain" description="tRNA (32-2'-O)-methyltransferase regulator THADA-like C-terminal TPR repeats region" evidence="6">
    <location>
        <begin position="1097"/>
        <end position="1253"/>
    </location>
</feature>
<dbReference type="Pfam" id="PF25150">
    <property type="entry name" value="TPR_Trm732"/>
    <property type="match status" value="1"/>
</dbReference>
<accession>A0ABM4APP3</accession>
<feature type="domain" description="DUF2428" evidence="4">
    <location>
        <begin position="847"/>
        <end position="1094"/>
    </location>
</feature>
<keyword evidence="2" id="KW-0819">tRNA processing</keyword>
<dbReference type="InterPro" id="IPR016024">
    <property type="entry name" value="ARM-type_fold"/>
</dbReference>
<dbReference type="GeneID" id="113396532"/>